<evidence type="ECO:0000256" key="9">
    <source>
        <dbReference type="ARBA" id="ARBA00023136"/>
    </source>
</evidence>
<keyword evidence="8 14" id="KW-0406">Ion transport</keyword>
<feature type="domain" description="EGF-like" evidence="16">
    <location>
        <begin position="44"/>
        <end position="84"/>
    </location>
</feature>
<dbReference type="Gene3D" id="1.10.287.770">
    <property type="entry name" value="YojJ-like"/>
    <property type="match status" value="1"/>
</dbReference>
<dbReference type="GO" id="GO:0015280">
    <property type="term" value="F:ligand-gated sodium channel activity"/>
    <property type="evidence" value="ECO:0007669"/>
    <property type="project" value="TreeGrafter"/>
</dbReference>
<dbReference type="Pfam" id="PF00008">
    <property type="entry name" value="EGF"/>
    <property type="match status" value="1"/>
</dbReference>
<evidence type="ECO:0000256" key="6">
    <source>
        <dbReference type="ARBA" id="ARBA00022989"/>
    </source>
</evidence>
<keyword evidence="3 14" id="KW-0813">Transport</keyword>
<feature type="transmembrane region" description="Helical" evidence="15">
    <location>
        <begin position="408"/>
        <end position="430"/>
    </location>
</feature>
<evidence type="ECO:0000256" key="15">
    <source>
        <dbReference type="SAM" id="Phobius"/>
    </source>
</evidence>
<comment type="caution">
    <text evidence="13">Lacks conserved residue(s) required for the propagation of feature annotation.</text>
</comment>
<dbReference type="Gene3D" id="2.60.470.10">
    <property type="entry name" value="Acid-sensing ion channels like domains"/>
    <property type="match status" value="1"/>
</dbReference>
<keyword evidence="11 14" id="KW-0739">Sodium transport</keyword>
<evidence type="ECO:0000256" key="14">
    <source>
        <dbReference type="RuleBase" id="RU000679"/>
    </source>
</evidence>
<evidence type="ECO:0000256" key="7">
    <source>
        <dbReference type="ARBA" id="ARBA00023053"/>
    </source>
</evidence>
<keyword evidence="5 14" id="KW-0812">Transmembrane</keyword>
<evidence type="ECO:0000313" key="17">
    <source>
        <dbReference type="EMBL" id="GMT10923.1"/>
    </source>
</evidence>
<keyword evidence="10" id="KW-0325">Glycoprotein</keyword>
<feature type="domain" description="EGF-like" evidence="16">
    <location>
        <begin position="4"/>
        <end position="43"/>
    </location>
</feature>
<evidence type="ECO:0000256" key="1">
    <source>
        <dbReference type="ARBA" id="ARBA00004141"/>
    </source>
</evidence>
<dbReference type="Pfam" id="PF00858">
    <property type="entry name" value="ASC"/>
    <property type="match status" value="1"/>
</dbReference>
<keyword evidence="18" id="KW-1185">Reference proteome</keyword>
<comment type="similarity">
    <text evidence="2 14">Belongs to the amiloride-sensitive sodium channel (TC 1.A.6) family.</text>
</comment>
<comment type="caution">
    <text evidence="17">The sequence shown here is derived from an EMBL/GenBank/DDBJ whole genome shotgun (WGS) entry which is preliminary data.</text>
</comment>
<accession>A0AAV5UW17</accession>
<dbReference type="Gene3D" id="2.10.25.10">
    <property type="entry name" value="Laminin"/>
    <property type="match status" value="1"/>
</dbReference>
<evidence type="ECO:0000256" key="12">
    <source>
        <dbReference type="ARBA" id="ARBA00023303"/>
    </source>
</evidence>
<comment type="subcellular location">
    <subcellularLocation>
        <location evidence="1">Membrane</location>
        <topology evidence="1">Multi-pass membrane protein</topology>
    </subcellularLocation>
</comment>
<sequence length="431" mass="47925">SASERTFCGLTPWWCQNGGHCIDRVDGTAECSCLSNYNMERCQNFDICQSTTCNGRGTCSQKTMITVVIMQCACVNWYAGLDCSDDSPQKLVDAYGVDNYLKIQSLVGNKTTNNALFLTSIPFMVMQLNTTTREYIGYQINEVITNVEFEGVALNAEDVFYFFNENSMGNCYTFGSSNTNYSFDLRSTGFESGLRVRIGAFRNETLAWDEKSAATVFVHESNKMVSSESINYNPIPGDLTRIIVSQESYSRLRVGSLFSMACARSPSDVKSFYTTGGYTIEACFRSCYQDMALRMCGCMDPRYRAPEGTKLCALTEFDCCESIIPTRGDPSTWKECFCPQACDERQYSVVMTRSAIADDCDAFADNDTCVNNLLESDVEIVLADSSHIMYIESPALPLMKVVVNMGGYGGLLCGFCIIVLCELITILWIVC</sequence>
<evidence type="ECO:0000256" key="5">
    <source>
        <dbReference type="ARBA" id="ARBA00022692"/>
    </source>
</evidence>
<evidence type="ECO:0000313" key="18">
    <source>
        <dbReference type="Proteomes" id="UP001432322"/>
    </source>
</evidence>
<proteinExistence type="inferred from homology"/>
<evidence type="ECO:0000256" key="13">
    <source>
        <dbReference type="PROSITE-ProRule" id="PRU00076"/>
    </source>
</evidence>
<organism evidence="17 18">
    <name type="scientific">Pristionchus fissidentatus</name>
    <dbReference type="NCBI Taxonomy" id="1538716"/>
    <lineage>
        <taxon>Eukaryota</taxon>
        <taxon>Metazoa</taxon>
        <taxon>Ecdysozoa</taxon>
        <taxon>Nematoda</taxon>
        <taxon>Chromadorea</taxon>
        <taxon>Rhabditida</taxon>
        <taxon>Rhabditina</taxon>
        <taxon>Diplogasteromorpha</taxon>
        <taxon>Diplogasteroidea</taxon>
        <taxon>Neodiplogasteridae</taxon>
        <taxon>Pristionchus</taxon>
    </lineage>
</organism>
<evidence type="ECO:0000259" key="16">
    <source>
        <dbReference type="PROSITE" id="PS50026"/>
    </source>
</evidence>
<keyword evidence="13" id="KW-0245">EGF-like domain</keyword>
<evidence type="ECO:0000256" key="2">
    <source>
        <dbReference type="ARBA" id="ARBA00007193"/>
    </source>
</evidence>
<evidence type="ECO:0000256" key="11">
    <source>
        <dbReference type="ARBA" id="ARBA00023201"/>
    </source>
</evidence>
<dbReference type="InterPro" id="IPR000742">
    <property type="entry name" value="EGF"/>
</dbReference>
<feature type="non-terminal residue" evidence="17">
    <location>
        <position position="1"/>
    </location>
</feature>
<dbReference type="Proteomes" id="UP001432322">
    <property type="component" value="Unassembled WGS sequence"/>
</dbReference>
<keyword evidence="7" id="KW-0915">Sodium</keyword>
<protein>
    <recommendedName>
        <fullName evidence="16">EGF-like domain-containing protein</fullName>
    </recommendedName>
</protein>
<keyword evidence="4 14" id="KW-0894">Sodium channel</keyword>
<gene>
    <name evidence="17" type="ORF">PFISCL1PPCAC_2220</name>
</gene>
<keyword evidence="9 15" id="KW-0472">Membrane</keyword>
<evidence type="ECO:0000256" key="10">
    <source>
        <dbReference type="ARBA" id="ARBA00023180"/>
    </source>
</evidence>
<dbReference type="AlphaFoldDB" id="A0AAV5UW17"/>
<dbReference type="EMBL" id="BTSY01000001">
    <property type="protein sequence ID" value="GMT10923.1"/>
    <property type="molecule type" value="Genomic_DNA"/>
</dbReference>
<dbReference type="InterPro" id="IPR001873">
    <property type="entry name" value="ENaC"/>
</dbReference>
<dbReference type="PANTHER" id="PTHR11690:SF177">
    <property type="entry name" value="EGF-LIKE DOMAIN-CONTAINING PROTEIN"/>
    <property type="match status" value="1"/>
</dbReference>
<feature type="disulfide bond" evidence="13">
    <location>
        <begin position="74"/>
        <end position="83"/>
    </location>
</feature>
<keyword evidence="6 15" id="KW-1133">Transmembrane helix</keyword>
<evidence type="ECO:0000256" key="3">
    <source>
        <dbReference type="ARBA" id="ARBA00022448"/>
    </source>
</evidence>
<dbReference type="PROSITE" id="PS00022">
    <property type="entry name" value="EGF_1"/>
    <property type="match status" value="1"/>
</dbReference>
<feature type="disulfide bond" evidence="13">
    <location>
        <begin position="33"/>
        <end position="42"/>
    </location>
</feature>
<dbReference type="PANTHER" id="PTHR11690">
    <property type="entry name" value="AMILORIDE-SENSITIVE SODIUM CHANNEL-RELATED"/>
    <property type="match status" value="1"/>
</dbReference>
<keyword evidence="12 14" id="KW-0407">Ion channel</keyword>
<reference evidence="17" key="1">
    <citation type="submission" date="2023-10" db="EMBL/GenBank/DDBJ databases">
        <title>Genome assembly of Pristionchus species.</title>
        <authorList>
            <person name="Yoshida K."/>
            <person name="Sommer R.J."/>
        </authorList>
    </citation>
    <scope>NUCLEOTIDE SEQUENCE</scope>
    <source>
        <strain evidence="17">RS5133</strain>
    </source>
</reference>
<keyword evidence="13" id="KW-1015">Disulfide bond</keyword>
<name>A0AAV5UW17_9BILA</name>
<evidence type="ECO:0000256" key="4">
    <source>
        <dbReference type="ARBA" id="ARBA00022461"/>
    </source>
</evidence>
<dbReference type="PRINTS" id="PR01078">
    <property type="entry name" value="AMINACHANNEL"/>
</dbReference>
<dbReference type="PROSITE" id="PS50026">
    <property type="entry name" value="EGF_3"/>
    <property type="match status" value="2"/>
</dbReference>
<dbReference type="GO" id="GO:0005886">
    <property type="term" value="C:plasma membrane"/>
    <property type="evidence" value="ECO:0007669"/>
    <property type="project" value="TreeGrafter"/>
</dbReference>
<evidence type="ECO:0000256" key="8">
    <source>
        <dbReference type="ARBA" id="ARBA00023065"/>
    </source>
</evidence>
<feature type="non-terminal residue" evidence="17">
    <location>
        <position position="431"/>
    </location>
</feature>